<feature type="chain" id="PRO_5021509142" description="Azurin" evidence="5">
    <location>
        <begin position="25"/>
        <end position="154"/>
    </location>
</feature>
<evidence type="ECO:0000313" key="7">
    <source>
        <dbReference type="EMBL" id="GED22093.1"/>
    </source>
</evidence>
<keyword evidence="1 5" id="KW-0813">Transport</keyword>
<dbReference type="PANTHER" id="PTHR38439">
    <property type="entry name" value="AURACYANIN-B"/>
    <property type="match status" value="1"/>
</dbReference>
<dbReference type="Proteomes" id="UP000319812">
    <property type="component" value="Unassembled WGS sequence"/>
</dbReference>
<name>A0A4Y4EYE6_9GAMM</name>
<keyword evidence="2 5" id="KW-0479">Metal-binding</keyword>
<keyword evidence="5" id="KW-0732">Signal</keyword>
<dbReference type="RefSeq" id="WP_141318517.1">
    <property type="nucleotide sequence ID" value="NZ_BJOC01000015.1"/>
</dbReference>
<proteinExistence type="predicted"/>
<keyword evidence="5" id="KW-0574">Periplasm</keyword>
<feature type="signal peptide" evidence="5">
    <location>
        <begin position="1"/>
        <end position="24"/>
    </location>
</feature>
<comment type="caution">
    <text evidence="7">The sequence shown here is derived from an EMBL/GenBank/DDBJ whole genome shotgun (WGS) entry which is preliminary data.</text>
</comment>
<dbReference type="InterPro" id="IPR000923">
    <property type="entry name" value="BlueCu_1"/>
</dbReference>
<evidence type="ECO:0000256" key="1">
    <source>
        <dbReference type="ARBA" id="ARBA00022448"/>
    </source>
</evidence>
<dbReference type="AlphaFoldDB" id="A0A4Y4EYE6"/>
<keyword evidence="3 5" id="KW-0249">Electron transport</keyword>
<dbReference type="InterPro" id="IPR050845">
    <property type="entry name" value="Cu-binding_ET"/>
</dbReference>
<dbReference type="Pfam" id="PF00127">
    <property type="entry name" value="Copper-bind"/>
    <property type="match status" value="1"/>
</dbReference>
<evidence type="ECO:0000256" key="3">
    <source>
        <dbReference type="ARBA" id="ARBA00022982"/>
    </source>
</evidence>
<feature type="domain" description="Blue (type 1) copper" evidence="6">
    <location>
        <begin position="28"/>
        <end position="152"/>
    </location>
</feature>
<dbReference type="NCBIfam" id="TIGR02695">
    <property type="entry name" value="azurin"/>
    <property type="match status" value="1"/>
</dbReference>
<dbReference type="GO" id="GO:0005507">
    <property type="term" value="F:copper ion binding"/>
    <property type="evidence" value="ECO:0007669"/>
    <property type="project" value="UniProtKB-UniRule"/>
</dbReference>
<dbReference type="PANTHER" id="PTHR38439:SF2">
    <property type="entry name" value="OUTER MEMBRANE PROTEIN H.8"/>
    <property type="match status" value="1"/>
</dbReference>
<dbReference type="OrthoDB" id="9814063at2"/>
<evidence type="ECO:0000259" key="6">
    <source>
        <dbReference type="Pfam" id="PF00127"/>
    </source>
</evidence>
<keyword evidence="4 5" id="KW-0186">Copper</keyword>
<dbReference type="InterPro" id="IPR014068">
    <property type="entry name" value="Azurin"/>
</dbReference>
<dbReference type="EMBL" id="BJOC01000015">
    <property type="protein sequence ID" value="GED22093.1"/>
    <property type="molecule type" value="Genomic_DNA"/>
</dbReference>
<accession>A0A4Y4EYE6</accession>
<evidence type="ECO:0000256" key="5">
    <source>
        <dbReference type="RuleBase" id="RU363017"/>
    </source>
</evidence>
<dbReference type="CDD" id="cd13922">
    <property type="entry name" value="Azurin"/>
    <property type="match status" value="1"/>
</dbReference>
<gene>
    <name evidence="7" type="primary">azu</name>
    <name evidence="7" type="ORF">HHA01_10700</name>
</gene>
<dbReference type="GO" id="GO:0009055">
    <property type="term" value="F:electron transfer activity"/>
    <property type="evidence" value="ECO:0007669"/>
    <property type="project" value="InterPro"/>
</dbReference>
<dbReference type="SUPFAM" id="SSF49503">
    <property type="entry name" value="Cupredoxins"/>
    <property type="match status" value="1"/>
</dbReference>
<comment type="subcellular location">
    <subcellularLocation>
        <location evidence="5">Periplasm</location>
    </subcellularLocation>
</comment>
<dbReference type="InterPro" id="IPR008972">
    <property type="entry name" value="Cupredoxin"/>
</dbReference>
<comment type="function">
    <text evidence="5">Transfers electrons from cytochrome c551 to cytochrome oxidase.</text>
</comment>
<evidence type="ECO:0000256" key="2">
    <source>
        <dbReference type="ARBA" id="ARBA00022723"/>
    </source>
</evidence>
<keyword evidence="8" id="KW-1185">Reference proteome</keyword>
<protein>
    <recommendedName>
        <fullName evidence="5">Azurin</fullName>
    </recommendedName>
</protein>
<dbReference type="GO" id="GO:0042597">
    <property type="term" value="C:periplasmic space"/>
    <property type="evidence" value="ECO:0007669"/>
    <property type="project" value="UniProtKB-SubCell"/>
</dbReference>
<organism evidence="7 8">
    <name type="scientific">Halomonas halmophila</name>
    <dbReference type="NCBI Taxonomy" id="252"/>
    <lineage>
        <taxon>Bacteria</taxon>
        <taxon>Pseudomonadati</taxon>
        <taxon>Pseudomonadota</taxon>
        <taxon>Gammaproteobacteria</taxon>
        <taxon>Oceanospirillales</taxon>
        <taxon>Halomonadaceae</taxon>
        <taxon>Halomonas</taxon>
    </lineage>
</organism>
<reference evidence="7 8" key="1">
    <citation type="submission" date="2019-06" db="EMBL/GenBank/DDBJ databases">
        <title>Whole genome shotgun sequence of Halomonas halmophila NBRC 15537.</title>
        <authorList>
            <person name="Hosoyama A."/>
            <person name="Uohara A."/>
            <person name="Ohji S."/>
            <person name="Ichikawa N."/>
        </authorList>
    </citation>
    <scope>NUCLEOTIDE SEQUENCE [LARGE SCALE GENOMIC DNA]</scope>
    <source>
        <strain evidence="7 8">NBRC 15537</strain>
    </source>
</reference>
<dbReference type="Gene3D" id="2.60.40.420">
    <property type="entry name" value="Cupredoxins - blue copper proteins"/>
    <property type="match status" value="1"/>
</dbReference>
<sequence length="154" mass="15998">MTILKGLLATAGLAAGLLGTPVLASDDACQLTIESNDQLQFDRDSLSVPASCDSVSLTLEHTGSMPADAMGHNWVLAATADAQALAMDGMRAGPDADYLPEGDDRVIAATEVIGGGESTRITFDTAGLVGRDLTFFCSFPGHFASMQGSFRVQE</sequence>
<evidence type="ECO:0000313" key="8">
    <source>
        <dbReference type="Proteomes" id="UP000319812"/>
    </source>
</evidence>
<evidence type="ECO:0000256" key="4">
    <source>
        <dbReference type="ARBA" id="ARBA00023008"/>
    </source>
</evidence>